<dbReference type="EMBL" id="CP049811">
    <property type="protein sequence ID" value="QIK39739.1"/>
    <property type="molecule type" value="Genomic_DNA"/>
</dbReference>
<feature type="binding site" evidence="11">
    <location>
        <position position="285"/>
    </location>
    <ligand>
        <name>Mg(2+)</name>
        <dbReference type="ChEBI" id="CHEBI:18420"/>
    </ligand>
</feature>
<dbReference type="GO" id="GO:0016740">
    <property type="term" value="F:transferase activity"/>
    <property type="evidence" value="ECO:0007669"/>
    <property type="project" value="UniProtKB-UniRule"/>
</dbReference>
<proteinExistence type="inferred from homology"/>
<dbReference type="GO" id="GO:0046872">
    <property type="term" value="F:metal ion binding"/>
    <property type="evidence" value="ECO:0007669"/>
    <property type="project" value="UniProtKB-UniRule"/>
</dbReference>
<evidence type="ECO:0000256" key="1">
    <source>
        <dbReference type="ARBA" id="ARBA00011955"/>
    </source>
</evidence>
<feature type="binding site" evidence="11">
    <location>
        <position position="172"/>
    </location>
    <ligand>
        <name>Mg(2+)</name>
        <dbReference type="ChEBI" id="CHEBI:18420"/>
    </ligand>
</feature>
<dbReference type="PANTHER" id="PTHR30040:SF2">
    <property type="entry name" value="FAD:PROTEIN FMN TRANSFERASE"/>
    <property type="match status" value="1"/>
</dbReference>
<name>A0A6G7VI63_9RHOB</name>
<evidence type="ECO:0000256" key="7">
    <source>
        <dbReference type="ARBA" id="ARBA00022842"/>
    </source>
</evidence>
<evidence type="ECO:0000256" key="6">
    <source>
        <dbReference type="ARBA" id="ARBA00022827"/>
    </source>
</evidence>
<dbReference type="PANTHER" id="PTHR30040">
    <property type="entry name" value="THIAMINE BIOSYNTHESIS LIPOPROTEIN APBE"/>
    <property type="match status" value="1"/>
</dbReference>
<dbReference type="EC" id="2.7.1.180" evidence="1 10"/>
<evidence type="ECO:0000256" key="11">
    <source>
        <dbReference type="PIRSR" id="PIRSR006268-2"/>
    </source>
</evidence>
<evidence type="ECO:0000256" key="9">
    <source>
        <dbReference type="ARBA" id="ARBA00048540"/>
    </source>
</evidence>
<accession>A0A6G7VI63</accession>
<keyword evidence="13" id="KW-1185">Reference proteome</keyword>
<protein>
    <recommendedName>
        <fullName evidence="2 10">FAD:protein FMN transferase</fullName>
        <ecNumber evidence="1 10">2.7.1.180</ecNumber>
    </recommendedName>
    <alternativeName>
        <fullName evidence="8 10">Flavin transferase</fullName>
    </alternativeName>
</protein>
<dbReference type="InterPro" id="IPR024932">
    <property type="entry name" value="ApbE"/>
</dbReference>
<keyword evidence="4 10" id="KW-0808">Transferase</keyword>
<dbReference type="PROSITE" id="PS51318">
    <property type="entry name" value="TAT"/>
    <property type="match status" value="1"/>
</dbReference>
<dbReference type="SUPFAM" id="SSF143631">
    <property type="entry name" value="ApbE-like"/>
    <property type="match status" value="1"/>
</dbReference>
<keyword evidence="3 10" id="KW-0285">Flavoprotein</keyword>
<evidence type="ECO:0000256" key="8">
    <source>
        <dbReference type="ARBA" id="ARBA00031306"/>
    </source>
</evidence>
<evidence type="ECO:0000256" key="10">
    <source>
        <dbReference type="PIRNR" id="PIRNR006268"/>
    </source>
</evidence>
<dbReference type="PIRSF" id="PIRSF006268">
    <property type="entry name" value="ApbE"/>
    <property type="match status" value="1"/>
</dbReference>
<dbReference type="Proteomes" id="UP000500791">
    <property type="component" value="Chromosome"/>
</dbReference>
<dbReference type="KEGG" id="mon:G8E03_02525"/>
<dbReference type="InterPro" id="IPR003374">
    <property type="entry name" value="ApbE-like_sf"/>
</dbReference>
<dbReference type="Pfam" id="PF02424">
    <property type="entry name" value="ApbE"/>
    <property type="match status" value="1"/>
</dbReference>
<keyword evidence="5 10" id="KW-0479">Metal-binding</keyword>
<evidence type="ECO:0000256" key="3">
    <source>
        <dbReference type="ARBA" id="ARBA00022630"/>
    </source>
</evidence>
<evidence type="ECO:0000313" key="13">
    <source>
        <dbReference type="Proteomes" id="UP000500791"/>
    </source>
</evidence>
<organism evidence="12 13">
    <name type="scientific">Pontivivens nitratireducens</name>
    <dbReference type="NCBI Taxonomy" id="2758038"/>
    <lineage>
        <taxon>Bacteria</taxon>
        <taxon>Pseudomonadati</taxon>
        <taxon>Pseudomonadota</taxon>
        <taxon>Alphaproteobacteria</taxon>
        <taxon>Rhodobacterales</taxon>
        <taxon>Paracoccaceae</taxon>
        <taxon>Pontivivens</taxon>
    </lineage>
</organism>
<comment type="cofactor">
    <cofactor evidence="11">
        <name>Mg(2+)</name>
        <dbReference type="ChEBI" id="CHEBI:18420"/>
    </cofactor>
    <cofactor evidence="11">
        <name>Mn(2+)</name>
        <dbReference type="ChEBI" id="CHEBI:29035"/>
    </cofactor>
    <text evidence="11">Magnesium. Can also use manganese.</text>
</comment>
<keyword evidence="6 10" id="KW-0274">FAD</keyword>
<comment type="similarity">
    <text evidence="10">Belongs to the ApbE family.</text>
</comment>
<keyword evidence="7 10" id="KW-0460">Magnesium</keyword>
<comment type="catalytic activity">
    <reaction evidence="9 10">
        <text>L-threonyl-[protein] + FAD = FMN-L-threonyl-[protein] + AMP + H(+)</text>
        <dbReference type="Rhea" id="RHEA:36847"/>
        <dbReference type="Rhea" id="RHEA-COMP:11060"/>
        <dbReference type="Rhea" id="RHEA-COMP:11061"/>
        <dbReference type="ChEBI" id="CHEBI:15378"/>
        <dbReference type="ChEBI" id="CHEBI:30013"/>
        <dbReference type="ChEBI" id="CHEBI:57692"/>
        <dbReference type="ChEBI" id="CHEBI:74257"/>
        <dbReference type="ChEBI" id="CHEBI:456215"/>
        <dbReference type="EC" id="2.7.1.180"/>
    </reaction>
</comment>
<evidence type="ECO:0000256" key="4">
    <source>
        <dbReference type="ARBA" id="ARBA00022679"/>
    </source>
</evidence>
<evidence type="ECO:0000313" key="12">
    <source>
        <dbReference type="EMBL" id="QIK39739.1"/>
    </source>
</evidence>
<evidence type="ECO:0000256" key="2">
    <source>
        <dbReference type="ARBA" id="ARBA00016337"/>
    </source>
</evidence>
<sequence length="319" mass="33759">MSGHPTRRRMLRILGAGLALPLGALGLRTLRGAPEPVQWHGEVLGAVSGMTLWHPNPSVARRAIGQMLIEIERLECVFSLYRTDSEIARLNRNGVLVSPSRDLVDVLDQSRRIADASRGAFDPTIQPLWRFHASGAAGRLDRVRALVDHTALTAGPSRIAFARRGMALSLNGIAQGYITDRITEILGNEGFERAVIELGETRALGASAGGHPFQVGLIDPGDPSGIARTVGLSDAALSVSGGYGLRFDGSGRHHIFDPATGRSANSLSQVAVIAPKAVWADALSTAIYVGGEARAGDLLGSYPGARAILTRTDGSLREV</sequence>
<dbReference type="InterPro" id="IPR006311">
    <property type="entry name" value="TAT_signal"/>
</dbReference>
<dbReference type="Gene3D" id="3.10.520.10">
    <property type="entry name" value="ApbE-like domains"/>
    <property type="match status" value="1"/>
</dbReference>
<reference evidence="12 13" key="1">
    <citation type="submission" date="2020-03" db="EMBL/GenBank/DDBJ databases">
        <title>Complete genome sequence of Monaibacterium sp. ALG8 with diverse plasmids.</title>
        <authorList>
            <person name="Sun C."/>
        </authorList>
    </citation>
    <scope>NUCLEOTIDE SEQUENCE [LARGE SCALE GENOMIC DNA]</scope>
    <source>
        <strain evidence="12 13">ALG8</strain>
    </source>
</reference>
<gene>
    <name evidence="12" type="ORF">G8E03_02525</name>
</gene>
<dbReference type="AlphaFoldDB" id="A0A6G7VI63"/>
<feature type="binding site" evidence="11">
    <location>
        <position position="281"/>
    </location>
    <ligand>
        <name>Mg(2+)</name>
        <dbReference type="ChEBI" id="CHEBI:18420"/>
    </ligand>
</feature>
<evidence type="ECO:0000256" key="5">
    <source>
        <dbReference type="ARBA" id="ARBA00022723"/>
    </source>
</evidence>